<protein>
    <submittedName>
        <fullName evidence="7">Cell wall protein IFF6</fullName>
    </submittedName>
</protein>
<dbReference type="GO" id="GO:0005737">
    <property type="term" value="C:cytoplasm"/>
    <property type="evidence" value="ECO:0007669"/>
    <property type="project" value="TreeGrafter"/>
</dbReference>
<keyword evidence="3" id="KW-0677">Repeat</keyword>
<dbReference type="GO" id="GO:0043197">
    <property type="term" value="C:dendritic spine"/>
    <property type="evidence" value="ECO:0007669"/>
    <property type="project" value="TreeGrafter"/>
</dbReference>
<dbReference type="OrthoDB" id="5987010at2759"/>
<dbReference type="Pfam" id="PF00640">
    <property type="entry name" value="PID"/>
    <property type="match status" value="1"/>
</dbReference>
<dbReference type="CDD" id="cd06793">
    <property type="entry name" value="PDZ2_APBA1_3-like"/>
    <property type="match status" value="1"/>
</dbReference>
<dbReference type="RefSeq" id="XP_016981160.1">
    <property type="nucleotide sequence ID" value="XM_017125671.1"/>
</dbReference>
<feature type="compositionally biased region" description="Gly residues" evidence="4">
    <location>
        <begin position="919"/>
        <end position="939"/>
    </location>
</feature>
<dbReference type="GO" id="GO:0005886">
    <property type="term" value="C:plasma membrane"/>
    <property type="evidence" value="ECO:0007669"/>
    <property type="project" value="TreeGrafter"/>
</dbReference>
<feature type="region of interest" description="Disordered" evidence="4">
    <location>
        <begin position="872"/>
        <end position="971"/>
    </location>
</feature>
<dbReference type="FunFam" id="2.30.42.10:FF:000017">
    <property type="entry name" value="Amyloid beta A4 protein-binding family A member 1"/>
    <property type="match status" value="1"/>
</dbReference>
<sequence>LNQGQNLEVNVYREHKLDAWKLERNYTLAVESRHGIIEYEGSPRRIGVATSNLGAVTAAAAVAATATAGADESEPPATADVAATPQQQQQQQQQLPMAAVPPLSSTATSLQKTAARAALAALAQTHPHNSHNILSSLIPHTPIPNPSPNPLNPGQIHSQAQQSLQNYPVRPGFPQRIISPPNREPRSSSPPLQQQQLQQQHQQLQQLQQQQQQQQHFASLMSNHSNNNSNTNKQPLSSDNNAEDTSNDVSEIGTISDLTTPEAVGLAIGAAGEVSSRAATPLQAPTAASTALAPPIAPLASAAAAAAAGSTANGIGIGTGTGTGTGSGNGTAAGTGLGPLSLHTKSSTFDYLYEFSETRKVLEEFFKCPSTDEQPIMENGSDVDSIVSLSGEMNGGVSTSCSNYAKYYASAMPVLEDGLSSGHTSDTENNNNKNLQQAVVGGGLGATQGQCPTSLSGSNSIGGSGGISMLMDMKRISTNNSLNSMHNLTTTTSTTDSNGGVAVGVGVVGHHLTATPSPSNGQPKTPGQPKTLSLDQSPSNHSKVFKNIDPELDSLYSIGVFHRPDTVQMTPPPPAPAPHRKPNNNAANGSNGNTCGGNNDVDLLQPSSKHTPLAAAISSTLQRSSPTATVTGNGCGNGSGNGNGSGKPRSAGSNGSSSGNGGGVPPPIPERTNLVSATQRSPSPGLNSPVWLSRHLDGGAGKDLLESGSDNHSKNHSGDEEDVDTDLETDRLLGHQRLDDQGYYDENKSWDRKPRSLLSKISPKQQIPSTKTRNGYNALLSSTPELPPPIPPKGGQSGGLGGLGLTLGSGNGGKLLDLVGGMVQRSLSRSSSEHSEKSPSKLAVSGGDLCAGTVDVVASAVAATSAVVASVTPAMGSPGNGGGSERSAGGNNSGGAGGIKLVEPESGALNGGTIVPVGTGSGSGSGPGSGSGSGSGGNGTVVANNSSANNNVGNSNNSNSGSNSNSGEKKVKKSGAVLIEGVLFRAKYLGSTQLVCEGQPTKSTRMMQAEEAVSRIKALAPDGDVQPSTEVDLFISTEKIMVLNTDLKEIMMDHALRTISYIADIGDLVVLMARRRFVPQDIDDAPKPNRTPKMICHVFESDEAQFIAQSIGQAFQVAYMEFLKANGIEDHRFVKEMDYQEVLNSQEIFGDELEIFAKKELQKEVVVPKAKGEILGVVIVESGWGSMLPTVVIANLMSSGAAARCGQLNIGDQLIAINGLSLVGLPLSTCQTYIKNTKNQTVVKFTVVPCAPVVEVKIKRPETKYQLGFSVQNGVICSLLRGGIAERGGVRVGHRIIEINNQSVVAVPHEKIVNLLATSVGEILMKTMPTSMFRLLTGQENPIYI</sequence>
<evidence type="ECO:0000256" key="3">
    <source>
        <dbReference type="ARBA" id="ARBA00022737"/>
    </source>
</evidence>
<accession>A0A6P4ESL6</accession>
<evidence type="ECO:0000256" key="2">
    <source>
        <dbReference type="ARBA" id="ARBA00022553"/>
    </source>
</evidence>
<feature type="compositionally biased region" description="Pro residues" evidence="4">
    <location>
        <begin position="141"/>
        <end position="151"/>
    </location>
</feature>
<feature type="compositionally biased region" description="Polar residues" evidence="4">
    <location>
        <begin position="155"/>
        <end position="166"/>
    </location>
</feature>
<feature type="region of interest" description="Disordered" evidence="4">
    <location>
        <begin position="482"/>
        <end position="545"/>
    </location>
</feature>
<feature type="compositionally biased region" description="Gly residues" evidence="4">
    <location>
        <begin position="633"/>
        <end position="645"/>
    </location>
</feature>
<dbReference type="SUPFAM" id="SSF50156">
    <property type="entry name" value="PDZ domain-like"/>
    <property type="match status" value="2"/>
</dbReference>
<keyword evidence="1" id="KW-0813">Transport</keyword>
<dbReference type="InterPro" id="IPR051230">
    <property type="entry name" value="APP-Binding"/>
</dbReference>
<feature type="compositionally biased region" description="Low complexity" evidence="4">
    <location>
        <begin position="67"/>
        <end position="103"/>
    </location>
</feature>
<feature type="compositionally biased region" description="Basic and acidic residues" evidence="4">
    <location>
        <begin position="728"/>
        <end position="754"/>
    </location>
</feature>
<feature type="compositionally biased region" description="Polar residues" evidence="4">
    <location>
        <begin position="617"/>
        <end position="631"/>
    </location>
</feature>
<feature type="compositionally biased region" description="Basic and acidic residues" evidence="4">
    <location>
        <begin position="703"/>
        <end position="718"/>
    </location>
</feature>
<dbReference type="Gene3D" id="2.30.42.10">
    <property type="match status" value="2"/>
</dbReference>
<feature type="non-terminal residue" evidence="7">
    <location>
        <position position="1"/>
    </location>
</feature>
<feature type="domain" description="PDZ" evidence="6">
    <location>
        <begin position="1164"/>
        <end position="1249"/>
    </location>
</feature>
<gene>
    <name evidence="7" type="primary">LOC108046108</name>
</gene>
<dbReference type="InterPro" id="IPR036034">
    <property type="entry name" value="PDZ_sf"/>
</dbReference>
<dbReference type="PROSITE" id="PS01179">
    <property type="entry name" value="PID"/>
    <property type="match status" value="1"/>
</dbReference>
<evidence type="ECO:0000256" key="1">
    <source>
        <dbReference type="ARBA" id="ARBA00022448"/>
    </source>
</evidence>
<dbReference type="SUPFAM" id="SSF50729">
    <property type="entry name" value="PH domain-like"/>
    <property type="match status" value="1"/>
</dbReference>
<feature type="compositionally biased region" description="Polar residues" evidence="4">
    <location>
        <begin position="673"/>
        <end position="686"/>
    </location>
</feature>
<dbReference type="FunFam" id="2.30.42.10:FF:000007">
    <property type="entry name" value="Amyloid beta A4 protein-binding family A member"/>
    <property type="match status" value="1"/>
</dbReference>
<dbReference type="Gene3D" id="2.30.29.30">
    <property type="entry name" value="Pleckstrin-homology domain (PH domain)/Phosphotyrosine-binding domain (PTB)"/>
    <property type="match status" value="1"/>
</dbReference>
<feature type="region of interest" description="Disordered" evidence="4">
    <location>
        <begin position="67"/>
        <end position="111"/>
    </location>
</feature>
<reference evidence="7" key="1">
    <citation type="submission" date="2025-08" db="UniProtKB">
        <authorList>
            <consortium name="RefSeq"/>
        </authorList>
    </citation>
    <scope>IDENTIFICATION</scope>
</reference>
<dbReference type="InterPro" id="IPR001478">
    <property type="entry name" value="PDZ"/>
</dbReference>
<feature type="compositionally biased region" description="Low complexity" evidence="4">
    <location>
        <begin position="940"/>
        <end position="966"/>
    </location>
</feature>
<dbReference type="SMART" id="SM00462">
    <property type="entry name" value="PTB"/>
    <property type="match status" value="1"/>
</dbReference>
<dbReference type="CDD" id="cd01208">
    <property type="entry name" value="PTB_X11"/>
    <property type="match status" value="1"/>
</dbReference>
<feature type="compositionally biased region" description="Low complexity" evidence="4">
    <location>
        <begin position="482"/>
        <end position="500"/>
    </location>
</feature>
<feature type="compositionally biased region" description="Polar residues" evidence="4">
    <location>
        <begin position="514"/>
        <end position="542"/>
    </location>
</feature>
<organism evidence="7">
    <name type="scientific">Drosophila rhopaloa</name>
    <name type="common">Fruit fly</name>
    <dbReference type="NCBI Taxonomy" id="1041015"/>
    <lineage>
        <taxon>Eukaryota</taxon>
        <taxon>Metazoa</taxon>
        <taxon>Ecdysozoa</taxon>
        <taxon>Arthropoda</taxon>
        <taxon>Hexapoda</taxon>
        <taxon>Insecta</taxon>
        <taxon>Pterygota</taxon>
        <taxon>Neoptera</taxon>
        <taxon>Endopterygota</taxon>
        <taxon>Diptera</taxon>
        <taxon>Brachycera</taxon>
        <taxon>Muscomorpha</taxon>
        <taxon>Ephydroidea</taxon>
        <taxon>Drosophilidae</taxon>
        <taxon>Drosophila</taxon>
        <taxon>Sophophora</taxon>
    </lineage>
</organism>
<feature type="compositionally biased region" description="Polar residues" evidence="4">
    <location>
        <begin position="762"/>
        <end position="775"/>
    </location>
</feature>
<evidence type="ECO:0000259" key="6">
    <source>
        <dbReference type="PROSITE" id="PS50106"/>
    </source>
</evidence>
<dbReference type="Pfam" id="PF00595">
    <property type="entry name" value="PDZ"/>
    <property type="match status" value="2"/>
</dbReference>
<dbReference type="FunFam" id="2.30.29.30:FF:000207">
    <property type="entry name" value="Protein CBR-LIN-10, isoform a"/>
    <property type="match status" value="1"/>
</dbReference>
<dbReference type="CDD" id="cd06720">
    <property type="entry name" value="PDZ1_APBA1_3-like"/>
    <property type="match status" value="1"/>
</dbReference>
<keyword evidence="2" id="KW-0597">Phosphoprotein</keyword>
<evidence type="ECO:0000313" key="7">
    <source>
        <dbReference type="RefSeq" id="XP_016981160.1"/>
    </source>
</evidence>
<name>A0A6P4ESL6_DRORH</name>
<dbReference type="GO" id="GO:0007268">
    <property type="term" value="P:chemical synaptic transmission"/>
    <property type="evidence" value="ECO:0007669"/>
    <property type="project" value="TreeGrafter"/>
</dbReference>
<feature type="compositionally biased region" description="Low complexity" evidence="4">
    <location>
        <begin position="187"/>
        <end position="232"/>
    </location>
</feature>
<dbReference type="PANTHER" id="PTHR12345">
    <property type="entry name" value="SYNTENIN RELATED"/>
    <property type="match status" value="1"/>
</dbReference>
<feature type="region of interest" description="Disordered" evidence="4">
    <location>
        <begin position="131"/>
        <end position="248"/>
    </location>
</feature>
<dbReference type="InterPro" id="IPR006020">
    <property type="entry name" value="PTB/PI_dom"/>
</dbReference>
<evidence type="ECO:0000259" key="5">
    <source>
        <dbReference type="PROSITE" id="PS01179"/>
    </source>
</evidence>
<feature type="domain" description="PID" evidence="5">
    <location>
        <begin position="981"/>
        <end position="1129"/>
    </location>
</feature>
<proteinExistence type="predicted"/>
<feature type="region of interest" description="Disordered" evidence="4">
    <location>
        <begin position="564"/>
        <end position="805"/>
    </location>
</feature>
<feature type="compositionally biased region" description="Gly residues" evidence="4">
    <location>
        <begin position="795"/>
        <end position="805"/>
    </location>
</feature>
<dbReference type="InterPro" id="IPR011993">
    <property type="entry name" value="PH-like_dom_sf"/>
</dbReference>
<feature type="domain" description="PDZ" evidence="6">
    <location>
        <begin position="1255"/>
        <end position="1331"/>
    </location>
</feature>
<dbReference type="SMART" id="SM00228">
    <property type="entry name" value="PDZ"/>
    <property type="match status" value="2"/>
</dbReference>
<dbReference type="PANTHER" id="PTHR12345:SF16">
    <property type="entry name" value="X11L, ISOFORM F-RELATED"/>
    <property type="match status" value="1"/>
</dbReference>
<evidence type="ECO:0000256" key="4">
    <source>
        <dbReference type="SAM" id="MobiDB-lite"/>
    </source>
</evidence>
<feature type="compositionally biased region" description="Low complexity" evidence="4">
    <location>
        <begin position="583"/>
        <end position="599"/>
    </location>
</feature>
<dbReference type="PROSITE" id="PS50106">
    <property type="entry name" value="PDZ"/>
    <property type="match status" value="2"/>
</dbReference>